<dbReference type="RefSeq" id="WP_191158678.1">
    <property type="nucleotide sequence ID" value="NZ_JACXAI010000015.1"/>
</dbReference>
<dbReference type="Gene3D" id="1.10.10.10">
    <property type="entry name" value="Winged helix-like DNA-binding domain superfamily/Winged helix DNA-binding domain"/>
    <property type="match status" value="1"/>
</dbReference>
<dbReference type="GO" id="GO:0005829">
    <property type="term" value="C:cytosol"/>
    <property type="evidence" value="ECO:0007669"/>
    <property type="project" value="TreeGrafter"/>
</dbReference>
<dbReference type="GO" id="GO:0003700">
    <property type="term" value="F:DNA-binding transcription factor activity"/>
    <property type="evidence" value="ECO:0007669"/>
    <property type="project" value="TreeGrafter"/>
</dbReference>
<dbReference type="FunFam" id="1.10.10.10:FF:000138">
    <property type="entry name" value="Rrf2 family transcriptional regulator"/>
    <property type="match status" value="1"/>
</dbReference>
<dbReference type="PROSITE" id="PS51197">
    <property type="entry name" value="HTH_RRF2_2"/>
    <property type="match status" value="1"/>
</dbReference>
<dbReference type="PANTHER" id="PTHR33221">
    <property type="entry name" value="WINGED HELIX-TURN-HELIX TRANSCRIPTIONAL REGULATOR, RRF2 FAMILY"/>
    <property type="match status" value="1"/>
</dbReference>
<keyword evidence="2" id="KW-1185">Reference proteome</keyword>
<dbReference type="InterPro" id="IPR036388">
    <property type="entry name" value="WH-like_DNA-bd_sf"/>
</dbReference>
<proteinExistence type="predicted"/>
<comment type="caution">
    <text evidence="1">The sequence shown here is derived from an EMBL/GenBank/DDBJ whole genome shotgun (WGS) entry which is preliminary data.</text>
</comment>
<organism evidence="1 2">
    <name type="scientific">Metabacillus arenae</name>
    <dbReference type="NCBI Taxonomy" id="2771434"/>
    <lineage>
        <taxon>Bacteria</taxon>
        <taxon>Bacillati</taxon>
        <taxon>Bacillota</taxon>
        <taxon>Bacilli</taxon>
        <taxon>Bacillales</taxon>
        <taxon>Bacillaceae</taxon>
        <taxon>Metabacillus</taxon>
    </lineage>
</organism>
<name>A0A926NBA8_9BACI</name>
<accession>A0A926NBA8</accession>
<gene>
    <name evidence="1" type="ORF">IC621_12645</name>
</gene>
<dbReference type="PANTHER" id="PTHR33221:SF15">
    <property type="entry name" value="HTH-TYPE TRANSCRIPTIONAL REGULATOR YWGB-RELATED"/>
    <property type="match status" value="1"/>
</dbReference>
<dbReference type="Pfam" id="PF02082">
    <property type="entry name" value="Rrf2"/>
    <property type="match status" value="1"/>
</dbReference>
<dbReference type="Proteomes" id="UP000626844">
    <property type="component" value="Unassembled WGS sequence"/>
</dbReference>
<dbReference type="InterPro" id="IPR036390">
    <property type="entry name" value="WH_DNA-bd_sf"/>
</dbReference>
<evidence type="ECO:0000313" key="1">
    <source>
        <dbReference type="EMBL" id="MBD1381082.1"/>
    </source>
</evidence>
<dbReference type="InterPro" id="IPR000944">
    <property type="entry name" value="Tscrpt_reg_Rrf2"/>
</dbReference>
<protein>
    <submittedName>
        <fullName evidence="1">Rrf2 family transcriptional regulator</fullName>
    </submittedName>
</protein>
<dbReference type="AlphaFoldDB" id="A0A926NBA8"/>
<dbReference type="EMBL" id="JACXAI010000015">
    <property type="protein sequence ID" value="MBD1381082.1"/>
    <property type="molecule type" value="Genomic_DNA"/>
</dbReference>
<evidence type="ECO:0000313" key="2">
    <source>
        <dbReference type="Proteomes" id="UP000626844"/>
    </source>
</evidence>
<sequence>MINSRFSVAIHILTLVASQAECHLKSEIIASSVNTNPVVIRRINGMLKKAGILSSKAGVIGSTLTRDPSNIKLLDIYKAVQTEDDLFAVHEKPNPECPIGEKIQQTINTSFQKVQAAMEKELAKQTLQDILDHLHS</sequence>
<dbReference type="SUPFAM" id="SSF46785">
    <property type="entry name" value="Winged helix' DNA-binding domain"/>
    <property type="match status" value="1"/>
</dbReference>
<reference evidence="1" key="1">
    <citation type="submission" date="2020-09" db="EMBL/GenBank/DDBJ databases">
        <title>A novel bacterium of genus Bacillus, isolated from South China Sea.</title>
        <authorList>
            <person name="Huang H."/>
            <person name="Mo K."/>
            <person name="Hu Y."/>
        </authorList>
    </citation>
    <scope>NUCLEOTIDE SEQUENCE</scope>
    <source>
        <strain evidence="1">IB182487</strain>
    </source>
</reference>